<dbReference type="PATRIC" id="fig|512565.3.peg.5966"/>
<sequence length="157" mass="16863">MIEESDWWSRVGTAFLVGMPTLVGLALLVGAARQWARVRALLVSGRPATARVVDNQLESLSDGRTSFRPVVTFRTETGQEVTTTLPDLDGSRSHLVGTEVAVRYDPEKPSDATPAKASSAQTVVAVVFGVIFLVFALVAYQVMSSGMEDAGQFSDFP</sequence>
<keyword evidence="1" id="KW-0472">Membrane</keyword>
<keyword evidence="1" id="KW-1133">Transmembrane helix</keyword>
<protein>
    <recommendedName>
        <fullName evidence="2">DUF3592 domain-containing protein</fullName>
    </recommendedName>
</protein>
<dbReference type="Proteomes" id="UP000007882">
    <property type="component" value="Chromosome"/>
</dbReference>
<proteinExistence type="predicted"/>
<keyword evidence="1" id="KW-0812">Transmembrane</keyword>
<reference evidence="3 4" key="1">
    <citation type="submission" date="2012-02" db="EMBL/GenBank/DDBJ databases">
        <title>Complete genome sequence of Actinoplanes missouriensis 431 (= NBRC 102363).</title>
        <authorList>
            <person name="Ohnishi Y."/>
            <person name="Ishikawa J."/>
            <person name="Sekine M."/>
            <person name="Hosoyama A."/>
            <person name="Harada T."/>
            <person name="Narita H."/>
            <person name="Hata T."/>
            <person name="Konno Y."/>
            <person name="Tutikane K."/>
            <person name="Fujita N."/>
            <person name="Horinouchi S."/>
            <person name="Hayakawa M."/>
        </authorList>
    </citation>
    <scope>NUCLEOTIDE SEQUENCE [LARGE SCALE GENOMIC DNA]</scope>
    <source>
        <strain evidence="4">ATCC 14538 / DSM 43046 / CBS 188.64 / JCM 3121 / NBRC 102363 / NCIMB 12654 / NRRL B-3342 / UNCC 431</strain>
    </source>
</reference>
<dbReference type="RefSeq" id="WP_014446079.1">
    <property type="nucleotide sequence ID" value="NC_017093.1"/>
</dbReference>
<dbReference type="InterPro" id="IPR021994">
    <property type="entry name" value="DUF3592"/>
</dbReference>
<dbReference type="OrthoDB" id="3296985at2"/>
<dbReference type="Pfam" id="PF12158">
    <property type="entry name" value="DUF3592"/>
    <property type="match status" value="1"/>
</dbReference>
<gene>
    <name evidence="3" type="ordered locus">AMIS_59720</name>
</gene>
<evidence type="ECO:0000259" key="2">
    <source>
        <dbReference type="Pfam" id="PF12158"/>
    </source>
</evidence>
<evidence type="ECO:0000313" key="4">
    <source>
        <dbReference type="Proteomes" id="UP000007882"/>
    </source>
</evidence>
<evidence type="ECO:0000313" key="3">
    <source>
        <dbReference type="EMBL" id="BAL91192.1"/>
    </source>
</evidence>
<keyword evidence="4" id="KW-1185">Reference proteome</keyword>
<feature type="domain" description="DUF3592" evidence="2">
    <location>
        <begin position="49"/>
        <end position="113"/>
    </location>
</feature>
<organism evidence="3 4">
    <name type="scientific">Actinoplanes missouriensis (strain ATCC 14538 / DSM 43046 / CBS 188.64 / JCM 3121 / NBRC 102363 / NCIMB 12654 / NRRL B-3342 / UNCC 431)</name>
    <dbReference type="NCBI Taxonomy" id="512565"/>
    <lineage>
        <taxon>Bacteria</taxon>
        <taxon>Bacillati</taxon>
        <taxon>Actinomycetota</taxon>
        <taxon>Actinomycetes</taxon>
        <taxon>Micromonosporales</taxon>
        <taxon>Micromonosporaceae</taxon>
        <taxon>Actinoplanes</taxon>
    </lineage>
</organism>
<dbReference type="AlphaFoldDB" id="I0HDV5"/>
<feature type="transmembrane region" description="Helical" evidence="1">
    <location>
        <begin position="123"/>
        <end position="143"/>
    </location>
</feature>
<feature type="transmembrane region" description="Helical" evidence="1">
    <location>
        <begin position="12"/>
        <end position="32"/>
    </location>
</feature>
<dbReference type="EMBL" id="AP012319">
    <property type="protein sequence ID" value="BAL91192.1"/>
    <property type="molecule type" value="Genomic_DNA"/>
</dbReference>
<dbReference type="STRING" id="512565.AMIS_59720"/>
<evidence type="ECO:0000256" key="1">
    <source>
        <dbReference type="SAM" id="Phobius"/>
    </source>
</evidence>
<dbReference type="HOGENOM" id="CLU_1674182_0_0_11"/>
<dbReference type="KEGG" id="ams:AMIS_59720"/>
<accession>I0HDV5</accession>
<name>I0HDV5_ACTM4</name>